<proteinExistence type="predicted"/>
<dbReference type="PANTHER" id="PTHR35563">
    <property type="entry name" value="BARREL METAL-DEPENDENT HYDROLASE, PUTATIVE (AFU_ORTHOLOGUE AFUA_1G16240)-RELATED"/>
    <property type="match status" value="1"/>
</dbReference>
<dbReference type="EMBL" id="JACHMM010000001">
    <property type="protein sequence ID" value="MBB5791172.1"/>
    <property type="molecule type" value="Genomic_DNA"/>
</dbReference>
<comment type="caution">
    <text evidence="2">The sequence shown here is derived from an EMBL/GenBank/DDBJ whole genome shotgun (WGS) entry which is preliminary data.</text>
</comment>
<dbReference type="GO" id="GO:0016787">
    <property type="term" value="F:hydrolase activity"/>
    <property type="evidence" value="ECO:0007669"/>
    <property type="project" value="UniProtKB-KW"/>
</dbReference>
<dbReference type="Proteomes" id="UP000542813">
    <property type="component" value="Unassembled WGS sequence"/>
</dbReference>
<dbReference type="InterPro" id="IPR052358">
    <property type="entry name" value="Aro_Compnd_Degr_Hydrolases"/>
</dbReference>
<dbReference type="RefSeq" id="WP_184827728.1">
    <property type="nucleotide sequence ID" value="NZ_JACHMM010000001.1"/>
</dbReference>
<accession>A0A7W9LPG5</accession>
<sequence length="265" mass="27618">MSPVAVVDAHVHTGPPKYAAISDYRAAMTASGVAGAVLVQHLGTTDNRYLLDAVRSDPGRFAGVAIADGVEHAAALLSGGFAGLRVAPSGLADGSGDAVFDVLADAGAVASLTGPFASVVSDEFRSVVAERPRLHVRLEHLGWFRYGPGSPDAEAFPSLLELASLPNVSVMWSGFFANAGTPYPYPDALPYLERLLDAFGSERTMWSGDWNRAGLAAGEYDAAAELARSHWGLDARQQADVLGRTAARVFGLPATVTSSTEGAHP</sequence>
<protein>
    <submittedName>
        <fullName evidence="2">Putative TIM-barrel fold metal-dependent hydrolase</fullName>
    </submittedName>
</protein>
<name>A0A7W9LPG5_9ACTN</name>
<dbReference type="SUPFAM" id="SSF51556">
    <property type="entry name" value="Metallo-dependent hydrolases"/>
    <property type="match status" value="1"/>
</dbReference>
<dbReference type="Gene3D" id="3.20.20.140">
    <property type="entry name" value="Metal-dependent hydrolases"/>
    <property type="match status" value="1"/>
</dbReference>
<dbReference type="InterPro" id="IPR032466">
    <property type="entry name" value="Metal_Hydrolase"/>
</dbReference>
<organism evidence="2 3">
    <name type="scientific">Jiangella mangrovi</name>
    <dbReference type="NCBI Taxonomy" id="1524084"/>
    <lineage>
        <taxon>Bacteria</taxon>
        <taxon>Bacillati</taxon>
        <taxon>Actinomycetota</taxon>
        <taxon>Actinomycetes</taxon>
        <taxon>Jiangellales</taxon>
        <taxon>Jiangellaceae</taxon>
        <taxon>Jiangella</taxon>
    </lineage>
</organism>
<evidence type="ECO:0000313" key="3">
    <source>
        <dbReference type="Proteomes" id="UP000542813"/>
    </source>
</evidence>
<gene>
    <name evidence="2" type="ORF">HD601_005747</name>
</gene>
<feature type="domain" description="Amidohydrolase-related" evidence="1">
    <location>
        <begin position="19"/>
        <end position="252"/>
    </location>
</feature>
<keyword evidence="2" id="KW-0378">Hydrolase</keyword>
<keyword evidence="3" id="KW-1185">Reference proteome</keyword>
<dbReference type="InterPro" id="IPR006680">
    <property type="entry name" value="Amidohydro-rel"/>
</dbReference>
<dbReference type="AlphaFoldDB" id="A0A7W9LPG5"/>
<dbReference type="PANTHER" id="PTHR35563:SF2">
    <property type="entry name" value="BARREL METAL-DEPENDENT HYDROLASE, PUTATIVE (AFU_ORTHOLOGUE AFUA_1G16240)-RELATED"/>
    <property type="match status" value="1"/>
</dbReference>
<reference evidence="2 3" key="1">
    <citation type="submission" date="2020-08" db="EMBL/GenBank/DDBJ databases">
        <title>Sequencing the genomes of 1000 actinobacteria strains.</title>
        <authorList>
            <person name="Klenk H.-P."/>
        </authorList>
    </citation>
    <scope>NUCLEOTIDE SEQUENCE [LARGE SCALE GENOMIC DNA]</scope>
    <source>
        <strain evidence="2 3">DSM 102122</strain>
    </source>
</reference>
<evidence type="ECO:0000259" key="1">
    <source>
        <dbReference type="Pfam" id="PF04909"/>
    </source>
</evidence>
<dbReference type="Pfam" id="PF04909">
    <property type="entry name" value="Amidohydro_2"/>
    <property type="match status" value="1"/>
</dbReference>
<evidence type="ECO:0000313" key="2">
    <source>
        <dbReference type="EMBL" id="MBB5791172.1"/>
    </source>
</evidence>